<dbReference type="AlphaFoldDB" id="D1C712"/>
<dbReference type="OrthoDB" id="9796252at2"/>
<dbReference type="InterPro" id="IPR003018">
    <property type="entry name" value="GAF"/>
</dbReference>
<reference evidence="3" key="1">
    <citation type="submission" date="2009-11" db="EMBL/GenBank/DDBJ databases">
        <title>The complete chromosome 1 of Sphaerobacter thermophilus DSM 20745.</title>
        <authorList>
            <person name="Lucas S."/>
            <person name="Copeland A."/>
            <person name="Lapidus A."/>
            <person name="Glavina del Rio T."/>
            <person name="Dalin E."/>
            <person name="Tice H."/>
            <person name="Bruce D."/>
            <person name="Goodwin L."/>
            <person name="Pitluck S."/>
            <person name="Kyrpides N."/>
            <person name="Mavromatis K."/>
            <person name="Ivanova N."/>
            <person name="Mikhailova N."/>
            <person name="LaButti K.M."/>
            <person name="Clum A."/>
            <person name="Sun H.I."/>
            <person name="Brettin T."/>
            <person name="Detter J.C."/>
            <person name="Han C."/>
            <person name="Larimer F."/>
            <person name="Land M."/>
            <person name="Hauser L."/>
            <person name="Markowitz V."/>
            <person name="Cheng J.F."/>
            <person name="Hugenholtz P."/>
            <person name="Woyke T."/>
            <person name="Wu D."/>
            <person name="Steenblock K."/>
            <person name="Schneider S."/>
            <person name="Pukall R."/>
            <person name="Goeker M."/>
            <person name="Klenk H.P."/>
            <person name="Eisen J.A."/>
        </authorList>
    </citation>
    <scope>NUCLEOTIDE SEQUENCE [LARGE SCALE GENOMIC DNA]</scope>
    <source>
        <strain evidence="3">ATCC 49802 / DSM 20745 / S 6022</strain>
    </source>
</reference>
<dbReference type="Pfam" id="PF13185">
    <property type="entry name" value="GAF_2"/>
    <property type="match status" value="1"/>
</dbReference>
<dbReference type="RefSeq" id="WP_012870821.1">
    <property type="nucleotide sequence ID" value="NC_013523.1"/>
</dbReference>
<accession>D1C712</accession>
<dbReference type="Gene3D" id="3.30.450.40">
    <property type="match status" value="1"/>
</dbReference>
<sequence>MTSYKGVDHYATVRERVNDLFRSTESVQAIFDGVCAILTETLPHHTWAGIYLVEGNDLVLAAWRGPAATEHVRIPIGEGICGYAAAHGESIIVPDVSKDPRYLQCFAETRAEIVVPILAGDRVLGEIDVDSNQLNAFGAADQEILEELADRLASTILKGDRA</sequence>
<dbReference type="eggNOG" id="COG1956">
    <property type="taxonomic scope" value="Bacteria"/>
</dbReference>
<evidence type="ECO:0000259" key="1">
    <source>
        <dbReference type="SMART" id="SM00065"/>
    </source>
</evidence>
<dbReference type="KEGG" id="sti:Sthe_0334"/>
<dbReference type="SUPFAM" id="SSF55781">
    <property type="entry name" value="GAF domain-like"/>
    <property type="match status" value="1"/>
</dbReference>
<dbReference type="FunCoup" id="D1C712">
    <property type="interactions" value="56"/>
</dbReference>
<dbReference type="SMART" id="SM00065">
    <property type="entry name" value="GAF"/>
    <property type="match status" value="1"/>
</dbReference>
<dbReference type="Proteomes" id="UP000002027">
    <property type="component" value="Chromosome 1"/>
</dbReference>
<protein>
    <submittedName>
        <fullName evidence="2">Putative GAF sensor protein</fullName>
    </submittedName>
</protein>
<keyword evidence="3" id="KW-1185">Reference proteome</keyword>
<dbReference type="STRING" id="479434.Sthe_0334"/>
<reference evidence="2 3" key="2">
    <citation type="journal article" date="2010" name="Stand. Genomic Sci.">
        <title>Complete genome sequence of Desulfohalobium retbaense type strain (HR(100)).</title>
        <authorList>
            <person name="Spring S."/>
            <person name="Nolan M."/>
            <person name="Lapidus A."/>
            <person name="Glavina Del Rio T."/>
            <person name="Copeland A."/>
            <person name="Tice H."/>
            <person name="Cheng J.F."/>
            <person name="Lucas S."/>
            <person name="Land M."/>
            <person name="Chen F."/>
            <person name="Bruce D."/>
            <person name="Goodwin L."/>
            <person name="Pitluck S."/>
            <person name="Ivanova N."/>
            <person name="Mavromatis K."/>
            <person name="Mikhailova N."/>
            <person name="Pati A."/>
            <person name="Chen A."/>
            <person name="Palaniappan K."/>
            <person name="Hauser L."/>
            <person name="Chang Y.J."/>
            <person name="Jeffries C.D."/>
            <person name="Munk C."/>
            <person name="Kiss H."/>
            <person name="Chain P."/>
            <person name="Han C."/>
            <person name="Brettin T."/>
            <person name="Detter J.C."/>
            <person name="Schuler E."/>
            <person name="Goker M."/>
            <person name="Rohde M."/>
            <person name="Bristow J."/>
            <person name="Eisen J.A."/>
            <person name="Markowitz V."/>
            <person name="Hugenholtz P."/>
            <person name="Kyrpides N.C."/>
            <person name="Klenk H.P."/>
        </authorList>
    </citation>
    <scope>NUCLEOTIDE SEQUENCE [LARGE SCALE GENOMIC DNA]</scope>
    <source>
        <strain evidence="3">ATCC 49802 / DSM 20745 / S 6022</strain>
    </source>
</reference>
<proteinExistence type="predicted"/>
<dbReference type="InParanoid" id="D1C712"/>
<organism evidence="2 3">
    <name type="scientific">Sphaerobacter thermophilus (strain ATCC 49802 / DSM 20745 / KCCM 41009 / NCIMB 13125 / S 6022)</name>
    <dbReference type="NCBI Taxonomy" id="479434"/>
    <lineage>
        <taxon>Bacteria</taxon>
        <taxon>Pseudomonadati</taxon>
        <taxon>Thermomicrobiota</taxon>
        <taxon>Thermomicrobia</taxon>
        <taxon>Sphaerobacterales</taxon>
        <taxon>Sphaerobacterineae</taxon>
        <taxon>Sphaerobacteraceae</taxon>
        <taxon>Sphaerobacter</taxon>
    </lineage>
</organism>
<dbReference type="InterPro" id="IPR029016">
    <property type="entry name" value="GAF-like_dom_sf"/>
</dbReference>
<feature type="domain" description="GAF" evidence="1">
    <location>
        <begin position="22"/>
        <end position="161"/>
    </location>
</feature>
<evidence type="ECO:0000313" key="3">
    <source>
        <dbReference type="Proteomes" id="UP000002027"/>
    </source>
</evidence>
<gene>
    <name evidence="2" type="ordered locus">Sthe_0334</name>
</gene>
<dbReference type="HOGENOM" id="CLU_077738_2_2_0"/>
<evidence type="ECO:0000313" key="2">
    <source>
        <dbReference type="EMBL" id="ACZ37773.1"/>
    </source>
</evidence>
<dbReference type="EMBL" id="CP001823">
    <property type="protein sequence ID" value="ACZ37773.1"/>
    <property type="molecule type" value="Genomic_DNA"/>
</dbReference>
<name>D1C712_SPHTD</name>